<dbReference type="PROSITE" id="PS51257">
    <property type="entry name" value="PROKAR_LIPOPROTEIN"/>
    <property type="match status" value="1"/>
</dbReference>
<proteinExistence type="predicted"/>
<dbReference type="AlphaFoldDB" id="A0A850QTU7"/>
<organism evidence="2 3">
    <name type="scientific">Photobacterium damselae subsp. damselae</name>
    <name type="common">Listonella damsela</name>
    <dbReference type="NCBI Taxonomy" id="85581"/>
    <lineage>
        <taxon>Bacteria</taxon>
        <taxon>Pseudomonadati</taxon>
        <taxon>Pseudomonadota</taxon>
        <taxon>Gammaproteobacteria</taxon>
        <taxon>Vibrionales</taxon>
        <taxon>Vibrionaceae</taxon>
        <taxon>Photobacterium</taxon>
    </lineage>
</organism>
<dbReference type="Proteomes" id="UP000533429">
    <property type="component" value="Unassembled WGS sequence"/>
</dbReference>
<keyword evidence="1" id="KW-0812">Transmembrane</keyword>
<keyword evidence="1" id="KW-1133">Transmembrane helix</keyword>
<accession>A0A850QTU7</accession>
<evidence type="ECO:0000313" key="3">
    <source>
        <dbReference type="Proteomes" id="UP000533429"/>
    </source>
</evidence>
<reference evidence="2 3" key="1">
    <citation type="submission" date="2020-06" db="EMBL/GenBank/DDBJ databases">
        <title>Photobacterium damselae subsp. damselae comparative genomics.</title>
        <authorList>
            <person name="Osorio C.R."/>
        </authorList>
    </citation>
    <scope>NUCLEOTIDE SEQUENCE [LARGE SCALE GENOMIC DNA]</scope>
    <source>
        <strain evidence="2 3">TW250/03</strain>
    </source>
</reference>
<gene>
    <name evidence="2" type="ORF">HWA77_16985</name>
</gene>
<sequence length="122" mass="13965">MKELFNIGSWTFSIVPPTPEEAFGIIVIGLVACAVLFHLFESIARSIILLARNHNLFNISIQLFSHSMNNAVAKKIEYSTSKTIYSPVPFSLRDEETFMIPAYARKQENICYPFTEQSKRFK</sequence>
<evidence type="ECO:0000313" key="2">
    <source>
        <dbReference type="EMBL" id="NVP01912.1"/>
    </source>
</evidence>
<name>A0A850QTU7_PHODD</name>
<dbReference type="EMBL" id="JABXOR010001070">
    <property type="protein sequence ID" value="NVP01912.1"/>
    <property type="molecule type" value="Genomic_DNA"/>
</dbReference>
<comment type="caution">
    <text evidence="2">The sequence shown here is derived from an EMBL/GenBank/DDBJ whole genome shotgun (WGS) entry which is preliminary data.</text>
</comment>
<evidence type="ECO:0000256" key="1">
    <source>
        <dbReference type="SAM" id="Phobius"/>
    </source>
</evidence>
<protein>
    <submittedName>
        <fullName evidence="2">Uncharacterized protein</fullName>
    </submittedName>
</protein>
<feature type="transmembrane region" description="Helical" evidence="1">
    <location>
        <begin position="22"/>
        <end position="40"/>
    </location>
</feature>
<keyword evidence="1" id="KW-0472">Membrane</keyword>